<feature type="compositionally biased region" description="Basic and acidic residues" evidence="1">
    <location>
        <begin position="235"/>
        <end position="247"/>
    </location>
</feature>
<accession>T1FFG2</accession>
<feature type="compositionally biased region" description="Polar residues" evidence="1">
    <location>
        <begin position="793"/>
        <end position="804"/>
    </location>
</feature>
<evidence type="ECO:0000313" key="2">
    <source>
        <dbReference type="EMBL" id="ESN94757.1"/>
    </source>
</evidence>
<dbReference type="GO" id="GO:0005634">
    <property type="term" value="C:nucleus"/>
    <property type="evidence" value="ECO:0000318"/>
    <property type="project" value="GO_Central"/>
</dbReference>
<dbReference type="GO" id="GO:0045944">
    <property type="term" value="P:positive regulation of transcription by RNA polymerase II"/>
    <property type="evidence" value="ECO:0000318"/>
    <property type="project" value="GO_Central"/>
</dbReference>
<evidence type="ECO:0000256" key="1">
    <source>
        <dbReference type="SAM" id="MobiDB-lite"/>
    </source>
</evidence>
<dbReference type="EMBL" id="AMQM01007099">
    <property type="status" value="NOT_ANNOTATED_CDS"/>
    <property type="molecule type" value="Genomic_DNA"/>
</dbReference>
<sequence>MDPDSDSDPSGSIVEIRIRIRIHGSQNLGSVPFLVYTKATNKAYPHSRSNYSTLPAYFNNNCQKKLGKSFSKDSLPTKTQLDLMDSVERANRVEECIYYKMFASEEEVERYKATRRSHLNTNEDNRTGANEICKSGADVNKVFENQFSLQQSAEQPTPPLTTSQRHKSLQQSNKQSAKKESLEPKAQKPTKPSLKLFSRPLTIKCLSHQKSSLPAFQSQPASVEKELEMHAREKINKVDSEMEKSLETKNISSKNIVNARESENRDTEAQQDEQNNTEQLHIKPNGSDQKDEDEKQCDDNDATLVNTTETTEFHTAINGDLSIANISSITGTSRAPLQKHELPSTFNLDYRNIDRQLKKIREDGKNVGDGNDSDELYRTCNLVFSSTFNYPLHSTVLPCDSSSLYSLEVPYCSGDEYDHYYDEVETDCTDKIFVSMDNNKQQQVTDVAKIHADGRTGVMEVETKDKNAIAFEKRLNEAKRLKNRNHPLTSSSYSVMLNSSQYDEDEDDAKMEGNARVRQQKINPTGKQFVCHQNKTAKKQLKRQQVVRFPVHQLSSGEYNVNTDHNVSYNTNNNKKSTDNNNKSTKLQRQSAKIDLTCIQEEFVDNQRSVRTKNFSTKNNIKSNKSDIKIVDDREVGDDNIVNEMDRENGNTNKRGRCSVKHCKKHHKYMQYIRQRHRHAKHFTNNQLATNYKVNRNDLKSTDGDYFLINGYKVTVVKKNVDKNIINYYKASDSIHFCNEGYIDNDNNVNGGQIPSQKNNYRNNNKSINNTDNINAIKIDSTMKNPNKDNSRNDYPSSNINSHNPVDDLPLGRTPSNRTSFTYCEQPQQQQQQQLQQQQQQQQQPQEQHRRYHVSHRNLKYLCSVKEKCMLFDEEFQRIMASSKAENFLKNENINDVINSKNYKIFQPFPLIYSC</sequence>
<gene>
    <name evidence="3" type="primary">20207561</name>
    <name evidence="2" type="ORF">HELRODRAFT_180087</name>
</gene>
<feature type="compositionally biased region" description="Polar residues" evidence="1">
    <location>
        <begin position="749"/>
        <end position="758"/>
    </location>
</feature>
<dbReference type="Proteomes" id="UP000015101">
    <property type="component" value="Unassembled WGS sequence"/>
</dbReference>
<protein>
    <submittedName>
        <fullName evidence="2 3">Uncharacterized protein</fullName>
    </submittedName>
</protein>
<dbReference type="GO" id="GO:0003713">
    <property type="term" value="F:transcription coactivator activity"/>
    <property type="evidence" value="ECO:0000318"/>
    <property type="project" value="GO_Central"/>
</dbReference>
<reference evidence="3" key="3">
    <citation type="submission" date="2015-06" db="UniProtKB">
        <authorList>
            <consortium name="EnsemblMetazoa"/>
        </authorList>
    </citation>
    <scope>IDENTIFICATION</scope>
</reference>
<dbReference type="KEGG" id="hro:HELRODRAFT_180087"/>
<feature type="compositionally biased region" description="Low complexity" evidence="1">
    <location>
        <begin position="825"/>
        <end position="846"/>
    </location>
</feature>
<proteinExistence type="predicted"/>
<dbReference type="RefSeq" id="XP_009027119.1">
    <property type="nucleotide sequence ID" value="XM_009028871.1"/>
</dbReference>
<dbReference type="EMBL" id="KB097563">
    <property type="protein sequence ID" value="ESN94757.1"/>
    <property type="molecule type" value="Genomic_DNA"/>
</dbReference>
<feature type="compositionally biased region" description="Low complexity" evidence="1">
    <location>
        <begin position="566"/>
        <end position="585"/>
    </location>
</feature>
<keyword evidence="4" id="KW-1185">Reference proteome</keyword>
<reference evidence="2 4" key="2">
    <citation type="journal article" date="2013" name="Nature">
        <title>Insights into bilaterian evolution from three spiralian genomes.</title>
        <authorList>
            <person name="Simakov O."/>
            <person name="Marletaz F."/>
            <person name="Cho S.J."/>
            <person name="Edsinger-Gonzales E."/>
            <person name="Havlak P."/>
            <person name="Hellsten U."/>
            <person name="Kuo D.H."/>
            <person name="Larsson T."/>
            <person name="Lv J."/>
            <person name="Arendt D."/>
            <person name="Savage R."/>
            <person name="Osoegawa K."/>
            <person name="de Jong P."/>
            <person name="Grimwood J."/>
            <person name="Chapman J.A."/>
            <person name="Shapiro H."/>
            <person name="Aerts A."/>
            <person name="Otillar R.P."/>
            <person name="Terry A.Y."/>
            <person name="Boore J.L."/>
            <person name="Grigoriev I.V."/>
            <person name="Lindberg D.R."/>
            <person name="Seaver E.C."/>
            <person name="Weisblat D.A."/>
            <person name="Putnam N.H."/>
            <person name="Rokhsar D.S."/>
        </authorList>
    </citation>
    <scope>NUCLEOTIDE SEQUENCE</scope>
</reference>
<organism evidence="3 4">
    <name type="scientific">Helobdella robusta</name>
    <name type="common">Californian leech</name>
    <dbReference type="NCBI Taxonomy" id="6412"/>
    <lineage>
        <taxon>Eukaryota</taxon>
        <taxon>Metazoa</taxon>
        <taxon>Spiralia</taxon>
        <taxon>Lophotrochozoa</taxon>
        <taxon>Annelida</taxon>
        <taxon>Clitellata</taxon>
        <taxon>Hirudinea</taxon>
        <taxon>Rhynchobdellida</taxon>
        <taxon>Glossiphoniidae</taxon>
        <taxon>Helobdella</taxon>
    </lineage>
</organism>
<dbReference type="AlphaFoldDB" id="T1FFG2"/>
<dbReference type="InParanoid" id="T1FFG2"/>
<dbReference type="HOGENOM" id="CLU_318142_0_0_1"/>
<feature type="compositionally biased region" description="Polar residues" evidence="1">
    <location>
        <begin position="814"/>
        <end position="823"/>
    </location>
</feature>
<dbReference type="GeneID" id="20207561"/>
<feature type="region of interest" description="Disordered" evidence="1">
    <location>
        <begin position="149"/>
        <end position="196"/>
    </location>
</feature>
<name>T1FFG2_HELRO</name>
<feature type="compositionally biased region" description="Polar residues" evidence="1">
    <location>
        <begin position="149"/>
        <end position="175"/>
    </location>
</feature>
<dbReference type="EnsemblMetazoa" id="HelroT180087">
    <property type="protein sequence ID" value="HelroP180087"/>
    <property type="gene ID" value="HelroG180087"/>
</dbReference>
<feature type="region of interest" description="Disordered" evidence="1">
    <location>
        <begin position="235"/>
        <end position="297"/>
    </location>
</feature>
<feature type="region of interest" description="Disordered" evidence="1">
    <location>
        <begin position="557"/>
        <end position="587"/>
    </location>
</feature>
<evidence type="ECO:0000313" key="4">
    <source>
        <dbReference type="Proteomes" id="UP000015101"/>
    </source>
</evidence>
<feature type="compositionally biased region" description="Basic and acidic residues" evidence="1">
    <location>
        <begin position="177"/>
        <end position="186"/>
    </location>
</feature>
<reference evidence="4" key="1">
    <citation type="submission" date="2012-12" db="EMBL/GenBank/DDBJ databases">
        <authorList>
            <person name="Hellsten U."/>
            <person name="Grimwood J."/>
            <person name="Chapman J.A."/>
            <person name="Shapiro H."/>
            <person name="Aerts A."/>
            <person name="Otillar R.P."/>
            <person name="Terry A.Y."/>
            <person name="Boore J.L."/>
            <person name="Simakov O."/>
            <person name="Marletaz F."/>
            <person name="Cho S.-J."/>
            <person name="Edsinger-Gonzales E."/>
            <person name="Havlak P."/>
            <person name="Kuo D.-H."/>
            <person name="Larsson T."/>
            <person name="Lv J."/>
            <person name="Arendt D."/>
            <person name="Savage R."/>
            <person name="Osoegawa K."/>
            <person name="de Jong P."/>
            <person name="Lindberg D.R."/>
            <person name="Seaver E.C."/>
            <person name="Weisblat D.A."/>
            <person name="Putnam N.H."/>
            <person name="Grigoriev I.V."/>
            <person name="Rokhsar D.S."/>
        </authorList>
    </citation>
    <scope>NUCLEOTIDE SEQUENCE</scope>
</reference>
<dbReference type="CTD" id="20207561"/>
<feature type="region of interest" description="Disordered" evidence="1">
    <location>
        <begin position="749"/>
        <end position="852"/>
    </location>
</feature>
<evidence type="ECO:0000313" key="3">
    <source>
        <dbReference type="EnsemblMetazoa" id="HelroP180087"/>
    </source>
</evidence>
<feature type="compositionally biased region" description="Low complexity" evidence="1">
    <location>
        <begin position="759"/>
        <end position="775"/>
    </location>
</feature>